<name>A0A9P8XQK9_9PEZI</name>
<protein>
    <recommendedName>
        <fullName evidence="2">CHAT domain-containing protein</fullName>
    </recommendedName>
</protein>
<proteinExistence type="predicted"/>
<sequence length="520" mass="58331">MSDNVRVIRSPWSTTSGNAVVREVTPNPTLVYRFLRDSAVKFRVDVGSRYGTVDWKVSFATPKIGAGYAIGEVHSSGWREEAHFLTSYYHCFPVQPTMASRIPVGVLGKLRYERNHVWSLEVGQFLGAYELLYNNPNDASNPTVVAQRKQVTNEINDRLAENRIFYRIPEIAAPVATVVSNVAQRKQVTNEINDRLAENRIFYRIPEIAAPVATVVSNVLDNVWALASAEHCAFALIAEAAFFLSEGMRIAQDEFKPQIKATAKNRLREIDVRCEGIELDSDTFWEILQEQPLQALGTQGLQHLFLAMQRPVSVLILAASPQDQPQLQLGTERRELKESLQQTRFRDAFEIHDVPSCRIRDITQALNQFNPTILHFSGHGNEDGIYFENDQGLSQLVLPKALAGVFEHHTGLKLVILNACFAASQAQVIADKVGHVIAMENEILDRDAISFSRYLYSSLGFGRSIEDAYGEAARTMALDTSSTLESRLLKAHCDDPTNRSQDRARDKGRSCTRDDTHQVK</sequence>
<dbReference type="AlphaFoldDB" id="A0A9P8XQK9"/>
<dbReference type="GeneID" id="70191237"/>
<organism evidence="3 4">
    <name type="scientific">Microdochium trichocladiopsis</name>
    <dbReference type="NCBI Taxonomy" id="1682393"/>
    <lineage>
        <taxon>Eukaryota</taxon>
        <taxon>Fungi</taxon>
        <taxon>Dikarya</taxon>
        <taxon>Ascomycota</taxon>
        <taxon>Pezizomycotina</taxon>
        <taxon>Sordariomycetes</taxon>
        <taxon>Xylariomycetidae</taxon>
        <taxon>Xylariales</taxon>
        <taxon>Microdochiaceae</taxon>
        <taxon>Microdochium</taxon>
    </lineage>
</organism>
<accession>A0A9P8XQK9</accession>
<dbReference type="Proteomes" id="UP000756346">
    <property type="component" value="Unassembled WGS sequence"/>
</dbReference>
<dbReference type="OrthoDB" id="192148at2759"/>
<gene>
    <name evidence="3" type="ORF">B0I36DRAFT_400961</name>
</gene>
<dbReference type="RefSeq" id="XP_046004372.1">
    <property type="nucleotide sequence ID" value="XM_046161691.1"/>
</dbReference>
<evidence type="ECO:0000313" key="4">
    <source>
        <dbReference type="Proteomes" id="UP000756346"/>
    </source>
</evidence>
<feature type="region of interest" description="Disordered" evidence="1">
    <location>
        <begin position="492"/>
        <end position="520"/>
    </location>
</feature>
<feature type="domain" description="CHAT" evidence="2">
    <location>
        <begin position="319"/>
        <end position="481"/>
    </location>
</feature>
<evidence type="ECO:0000313" key="3">
    <source>
        <dbReference type="EMBL" id="KAH7010887.1"/>
    </source>
</evidence>
<dbReference type="InterPro" id="IPR024983">
    <property type="entry name" value="CHAT_dom"/>
</dbReference>
<keyword evidence="4" id="KW-1185">Reference proteome</keyword>
<comment type="caution">
    <text evidence="3">The sequence shown here is derived from an EMBL/GenBank/DDBJ whole genome shotgun (WGS) entry which is preliminary data.</text>
</comment>
<evidence type="ECO:0000256" key="1">
    <source>
        <dbReference type="SAM" id="MobiDB-lite"/>
    </source>
</evidence>
<dbReference type="Pfam" id="PF12770">
    <property type="entry name" value="CHAT"/>
    <property type="match status" value="1"/>
</dbReference>
<reference evidence="3" key="1">
    <citation type="journal article" date="2021" name="Nat. Commun.">
        <title>Genetic determinants of endophytism in the Arabidopsis root mycobiome.</title>
        <authorList>
            <person name="Mesny F."/>
            <person name="Miyauchi S."/>
            <person name="Thiergart T."/>
            <person name="Pickel B."/>
            <person name="Atanasova L."/>
            <person name="Karlsson M."/>
            <person name="Huettel B."/>
            <person name="Barry K.W."/>
            <person name="Haridas S."/>
            <person name="Chen C."/>
            <person name="Bauer D."/>
            <person name="Andreopoulos W."/>
            <person name="Pangilinan J."/>
            <person name="LaButti K."/>
            <person name="Riley R."/>
            <person name="Lipzen A."/>
            <person name="Clum A."/>
            <person name="Drula E."/>
            <person name="Henrissat B."/>
            <person name="Kohler A."/>
            <person name="Grigoriev I.V."/>
            <person name="Martin F.M."/>
            <person name="Hacquard S."/>
        </authorList>
    </citation>
    <scope>NUCLEOTIDE SEQUENCE</scope>
    <source>
        <strain evidence="3">MPI-CAGE-CH-0230</strain>
    </source>
</reference>
<evidence type="ECO:0000259" key="2">
    <source>
        <dbReference type="Pfam" id="PF12770"/>
    </source>
</evidence>
<dbReference type="EMBL" id="JAGTJQ010000016">
    <property type="protein sequence ID" value="KAH7010887.1"/>
    <property type="molecule type" value="Genomic_DNA"/>
</dbReference>